<evidence type="ECO:0000313" key="2">
    <source>
        <dbReference type="EMBL" id="MEQ2303379.1"/>
    </source>
</evidence>
<sequence length="66" mass="7160">MKVWFAKENVLGVVNIYYTQWVVGKLVPISNSLWAGGGVHPGQVGSPSRGNTQTTMHTLIHTPKGN</sequence>
<accession>A0ABV0ZBY0</accession>
<evidence type="ECO:0000313" key="3">
    <source>
        <dbReference type="Proteomes" id="UP001469553"/>
    </source>
</evidence>
<name>A0ABV0ZBY0_9TELE</name>
<keyword evidence="3" id="KW-1185">Reference proteome</keyword>
<reference evidence="2 3" key="1">
    <citation type="submission" date="2021-06" db="EMBL/GenBank/DDBJ databases">
        <authorList>
            <person name="Palmer J.M."/>
        </authorList>
    </citation>
    <scope>NUCLEOTIDE SEQUENCE [LARGE SCALE GENOMIC DNA]</scope>
    <source>
        <strain evidence="2 3">AS_MEX2019</strain>
        <tissue evidence="2">Muscle</tissue>
    </source>
</reference>
<dbReference type="Proteomes" id="UP001469553">
    <property type="component" value="Unassembled WGS sequence"/>
</dbReference>
<dbReference type="EMBL" id="JAHRIP010057603">
    <property type="protein sequence ID" value="MEQ2303379.1"/>
    <property type="molecule type" value="Genomic_DNA"/>
</dbReference>
<comment type="caution">
    <text evidence="2">The sequence shown here is derived from an EMBL/GenBank/DDBJ whole genome shotgun (WGS) entry which is preliminary data.</text>
</comment>
<organism evidence="2 3">
    <name type="scientific">Ameca splendens</name>
    <dbReference type="NCBI Taxonomy" id="208324"/>
    <lineage>
        <taxon>Eukaryota</taxon>
        <taxon>Metazoa</taxon>
        <taxon>Chordata</taxon>
        <taxon>Craniata</taxon>
        <taxon>Vertebrata</taxon>
        <taxon>Euteleostomi</taxon>
        <taxon>Actinopterygii</taxon>
        <taxon>Neopterygii</taxon>
        <taxon>Teleostei</taxon>
        <taxon>Neoteleostei</taxon>
        <taxon>Acanthomorphata</taxon>
        <taxon>Ovalentaria</taxon>
        <taxon>Atherinomorphae</taxon>
        <taxon>Cyprinodontiformes</taxon>
        <taxon>Goodeidae</taxon>
        <taxon>Ameca</taxon>
    </lineage>
</organism>
<gene>
    <name evidence="2" type="ORF">AMECASPLE_016234</name>
</gene>
<feature type="region of interest" description="Disordered" evidence="1">
    <location>
        <begin position="41"/>
        <end position="66"/>
    </location>
</feature>
<proteinExistence type="predicted"/>
<evidence type="ECO:0000256" key="1">
    <source>
        <dbReference type="SAM" id="MobiDB-lite"/>
    </source>
</evidence>
<feature type="compositionally biased region" description="Polar residues" evidence="1">
    <location>
        <begin position="45"/>
        <end position="57"/>
    </location>
</feature>
<protein>
    <submittedName>
        <fullName evidence="2">Uncharacterized protein</fullName>
    </submittedName>
</protein>